<reference evidence="1 2" key="1">
    <citation type="journal article" date="2014" name="Genome Biol. Evol.">
        <title>The genome of the myxosporean Thelohanellus kitauei shows adaptations to nutrient acquisition within its fish host.</title>
        <authorList>
            <person name="Yang Y."/>
            <person name="Xiong J."/>
            <person name="Zhou Z."/>
            <person name="Huo F."/>
            <person name="Miao W."/>
            <person name="Ran C."/>
            <person name="Liu Y."/>
            <person name="Zhang J."/>
            <person name="Feng J."/>
            <person name="Wang M."/>
            <person name="Wang M."/>
            <person name="Wang L."/>
            <person name="Yao B."/>
        </authorList>
    </citation>
    <scope>NUCLEOTIDE SEQUENCE [LARGE SCALE GENOMIC DNA]</scope>
    <source>
        <strain evidence="1">Wuqing</strain>
    </source>
</reference>
<evidence type="ECO:0000313" key="1">
    <source>
        <dbReference type="EMBL" id="KII64935.1"/>
    </source>
</evidence>
<gene>
    <name evidence="1" type="ORF">RF11_06149</name>
</gene>
<organism evidence="1 2">
    <name type="scientific">Thelohanellus kitauei</name>
    <name type="common">Myxosporean</name>
    <dbReference type="NCBI Taxonomy" id="669202"/>
    <lineage>
        <taxon>Eukaryota</taxon>
        <taxon>Metazoa</taxon>
        <taxon>Cnidaria</taxon>
        <taxon>Myxozoa</taxon>
        <taxon>Myxosporea</taxon>
        <taxon>Bivalvulida</taxon>
        <taxon>Platysporina</taxon>
        <taxon>Myxobolidae</taxon>
        <taxon>Thelohanellus</taxon>
    </lineage>
</organism>
<evidence type="ECO:0000313" key="2">
    <source>
        <dbReference type="Proteomes" id="UP000031668"/>
    </source>
</evidence>
<sequence length="102" mass="11619">MKTKLKFTRMTKNNDSMFETFLLGLGQKGIELTLMGVNFETSRNTSPLVLFRVIISYLIKLWDRLQIKMLFINNQENPEVFTAIICCVKLSGLFVLSPVLGG</sequence>
<keyword evidence="2" id="KW-1185">Reference proteome</keyword>
<accession>A0A0C2MKM0</accession>
<protein>
    <submittedName>
        <fullName evidence="1">Uncharacterized protein</fullName>
    </submittedName>
</protein>
<dbReference type="Proteomes" id="UP000031668">
    <property type="component" value="Unassembled WGS sequence"/>
</dbReference>
<dbReference type="EMBL" id="JWZT01004066">
    <property type="protein sequence ID" value="KII64935.1"/>
    <property type="molecule type" value="Genomic_DNA"/>
</dbReference>
<dbReference type="AlphaFoldDB" id="A0A0C2MKM0"/>
<comment type="caution">
    <text evidence="1">The sequence shown here is derived from an EMBL/GenBank/DDBJ whole genome shotgun (WGS) entry which is preliminary data.</text>
</comment>
<proteinExistence type="predicted"/>
<name>A0A0C2MKM0_THEKT</name>